<keyword evidence="4" id="KW-0238">DNA-binding</keyword>
<dbReference type="EMBL" id="LGKP01000040">
    <property type="protein sequence ID" value="KPL80347.1"/>
    <property type="molecule type" value="Genomic_DNA"/>
</dbReference>
<dbReference type="Proteomes" id="UP000050277">
    <property type="component" value="Unassembled WGS sequence"/>
</dbReference>
<accession>A0A0P6XC13</accession>
<dbReference type="GO" id="GO:0003677">
    <property type="term" value="F:DNA binding"/>
    <property type="evidence" value="ECO:0007669"/>
    <property type="project" value="UniProtKB-KW"/>
</dbReference>
<feature type="domain" description="RNA polymerase sigma factor 70 region 4 type 2" evidence="7">
    <location>
        <begin position="129"/>
        <end position="180"/>
    </location>
</feature>
<evidence type="ECO:0000256" key="2">
    <source>
        <dbReference type="ARBA" id="ARBA00023015"/>
    </source>
</evidence>
<sequence length="195" mass="21864">MTDAERQWVSAAKAGDVEAFNQLVRMYEGRVYGLAYRMLGDSDSAADVAQDTFISAFKAIKRFREGSFAAWLLRIATNACYDVLRAQKRRRTSSMDQMLAGDDDSPGEQFEDQSLPLDQHMINRELQAAIQAGLATLPEDQRAVLIMCDIQGFAYEEIAAATDTQLGTVKSRLSRARAKLRDYLKSRELLPTAER</sequence>
<dbReference type="GO" id="GO:0006352">
    <property type="term" value="P:DNA-templated transcription initiation"/>
    <property type="evidence" value="ECO:0007669"/>
    <property type="project" value="InterPro"/>
</dbReference>
<dbReference type="Gene3D" id="1.10.1740.10">
    <property type="match status" value="1"/>
</dbReference>
<dbReference type="InterPro" id="IPR007627">
    <property type="entry name" value="RNA_pol_sigma70_r2"/>
</dbReference>
<comment type="similarity">
    <text evidence="1">Belongs to the sigma-70 factor family. ECF subfamily.</text>
</comment>
<evidence type="ECO:0000313" key="9">
    <source>
        <dbReference type="Proteomes" id="UP000050277"/>
    </source>
</evidence>
<keyword evidence="2" id="KW-0805">Transcription regulation</keyword>
<dbReference type="AlphaFoldDB" id="A0A0P6XC13"/>
<dbReference type="Pfam" id="PF04542">
    <property type="entry name" value="Sigma70_r2"/>
    <property type="match status" value="1"/>
</dbReference>
<protein>
    <submittedName>
        <fullName evidence="8">RNA polymerase subunit sigma-24</fullName>
    </submittedName>
</protein>
<evidence type="ECO:0000256" key="5">
    <source>
        <dbReference type="ARBA" id="ARBA00023163"/>
    </source>
</evidence>
<dbReference type="PANTHER" id="PTHR43133:SF8">
    <property type="entry name" value="RNA POLYMERASE SIGMA FACTOR HI_1459-RELATED"/>
    <property type="match status" value="1"/>
</dbReference>
<reference evidence="8 9" key="1">
    <citation type="submission" date="2015-07" db="EMBL/GenBank/DDBJ databases">
        <title>Whole genome sequence of Herpetosiphon geysericola DSM 7119.</title>
        <authorList>
            <person name="Hemp J."/>
            <person name="Ward L.M."/>
            <person name="Pace L.A."/>
            <person name="Fischer W.W."/>
        </authorList>
    </citation>
    <scope>NUCLEOTIDE SEQUENCE [LARGE SCALE GENOMIC DNA]</scope>
    <source>
        <strain evidence="8 9">DSM 7119</strain>
    </source>
</reference>
<dbReference type="RefSeq" id="WP_054537241.1">
    <property type="nucleotide sequence ID" value="NZ_LGKP01000040.1"/>
</dbReference>
<dbReference type="InterPro" id="IPR014284">
    <property type="entry name" value="RNA_pol_sigma-70_dom"/>
</dbReference>
<gene>
    <name evidence="8" type="ORF">SE18_25255</name>
</gene>
<evidence type="ECO:0000259" key="7">
    <source>
        <dbReference type="Pfam" id="PF08281"/>
    </source>
</evidence>
<dbReference type="InterPro" id="IPR013324">
    <property type="entry name" value="RNA_pol_sigma_r3/r4-like"/>
</dbReference>
<name>A0A0P6XC13_9CHLR</name>
<dbReference type="InterPro" id="IPR013249">
    <property type="entry name" value="RNA_pol_sigma70_r4_t2"/>
</dbReference>
<dbReference type="OrthoDB" id="9784984at2"/>
<organism evidence="8 9">
    <name type="scientific">Herpetosiphon geysericola</name>
    <dbReference type="NCBI Taxonomy" id="70996"/>
    <lineage>
        <taxon>Bacteria</taxon>
        <taxon>Bacillati</taxon>
        <taxon>Chloroflexota</taxon>
        <taxon>Chloroflexia</taxon>
        <taxon>Herpetosiphonales</taxon>
        <taxon>Herpetosiphonaceae</taxon>
        <taxon>Herpetosiphon</taxon>
    </lineage>
</organism>
<evidence type="ECO:0000256" key="3">
    <source>
        <dbReference type="ARBA" id="ARBA00023082"/>
    </source>
</evidence>
<feature type="domain" description="RNA polymerase sigma-70 region 2" evidence="6">
    <location>
        <begin position="23"/>
        <end position="90"/>
    </location>
</feature>
<dbReference type="GO" id="GO:0016987">
    <property type="term" value="F:sigma factor activity"/>
    <property type="evidence" value="ECO:0007669"/>
    <property type="project" value="UniProtKB-KW"/>
</dbReference>
<evidence type="ECO:0000259" key="6">
    <source>
        <dbReference type="Pfam" id="PF04542"/>
    </source>
</evidence>
<comment type="caution">
    <text evidence="8">The sequence shown here is derived from an EMBL/GenBank/DDBJ whole genome shotgun (WGS) entry which is preliminary data.</text>
</comment>
<dbReference type="CDD" id="cd06171">
    <property type="entry name" value="Sigma70_r4"/>
    <property type="match status" value="1"/>
</dbReference>
<dbReference type="Pfam" id="PF08281">
    <property type="entry name" value="Sigma70_r4_2"/>
    <property type="match status" value="1"/>
</dbReference>
<proteinExistence type="inferred from homology"/>
<keyword evidence="5" id="KW-0804">Transcription</keyword>
<dbReference type="STRING" id="70996.SE18_25255"/>
<evidence type="ECO:0000313" key="8">
    <source>
        <dbReference type="EMBL" id="KPL80347.1"/>
    </source>
</evidence>
<dbReference type="NCBIfam" id="TIGR02937">
    <property type="entry name" value="sigma70-ECF"/>
    <property type="match status" value="1"/>
</dbReference>
<dbReference type="InterPro" id="IPR036388">
    <property type="entry name" value="WH-like_DNA-bd_sf"/>
</dbReference>
<evidence type="ECO:0000256" key="4">
    <source>
        <dbReference type="ARBA" id="ARBA00023125"/>
    </source>
</evidence>
<keyword evidence="3" id="KW-0731">Sigma factor</keyword>
<dbReference type="PANTHER" id="PTHR43133">
    <property type="entry name" value="RNA POLYMERASE ECF-TYPE SIGMA FACTO"/>
    <property type="match status" value="1"/>
</dbReference>
<keyword evidence="9" id="KW-1185">Reference proteome</keyword>
<dbReference type="PATRIC" id="fig|70996.4.peg.5176"/>
<dbReference type="SUPFAM" id="SSF88659">
    <property type="entry name" value="Sigma3 and sigma4 domains of RNA polymerase sigma factors"/>
    <property type="match status" value="1"/>
</dbReference>
<dbReference type="Gene3D" id="1.10.10.10">
    <property type="entry name" value="Winged helix-like DNA-binding domain superfamily/Winged helix DNA-binding domain"/>
    <property type="match status" value="1"/>
</dbReference>
<evidence type="ECO:0000256" key="1">
    <source>
        <dbReference type="ARBA" id="ARBA00010641"/>
    </source>
</evidence>
<dbReference type="SUPFAM" id="SSF88946">
    <property type="entry name" value="Sigma2 domain of RNA polymerase sigma factors"/>
    <property type="match status" value="1"/>
</dbReference>
<dbReference type="InterPro" id="IPR039425">
    <property type="entry name" value="RNA_pol_sigma-70-like"/>
</dbReference>
<dbReference type="InterPro" id="IPR013325">
    <property type="entry name" value="RNA_pol_sigma_r2"/>
</dbReference>